<organism evidence="2">
    <name type="scientific">Planktothricoides raciborskii GIHE-MW2</name>
    <dbReference type="NCBI Taxonomy" id="2792601"/>
    <lineage>
        <taxon>Bacteria</taxon>
        <taxon>Bacillati</taxon>
        <taxon>Cyanobacteriota</taxon>
        <taxon>Cyanophyceae</taxon>
        <taxon>Oscillatoriophycideae</taxon>
        <taxon>Oscillatoriales</taxon>
        <taxon>Oscillatoriaceae</taxon>
        <taxon>Planktothricoides</taxon>
    </lineage>
</organism>
<reference evidence="2" key="1">
    <citation type="submission" date="2024-07" db="EMBL/GenBank/DDBJ databases">
        <authorList>
            <person name="Kim Y.J."/>
            <person name="Jeong J.Y."/>
        </authorList>
    </citation>
    <scope>NUCLEOTIDE SEQUENCE</scope>
    <source>
        <strain evidence="2">GIHE-MW2</strain>
    </source>
</reference>
<dbReference type="Gene3D" id="3.30.450.40">
    <property type="match status" value="1"/>
</dbReference>
<dbReference type="PROSITE" id="PS50046">
    <property type="entry name" value="PHYTOCHROME_2"/>
    <property type="match status" value="1"/>
</dbReference>
<evidence type="ECO:0000259" key="1">
    <source>
        <dbReference type="PROSITE" id="PS50046"/>
    </source>
</evidence>
<dbReference type="InterPro" id="IPR029016">
    <property type="entry name" value="GAF-like_dom_sf"/>
</dbReference>
<dbReference type="EMBL" id="CP159837">
    <property type="protein sequence ID" value="XCM38302.1"/>
    <property type="molecule type" value="Genomic_DNA"/>
</dbReference>
<gene>
    <name evidence="2" type="ORF">ABWT76_001139</name>
</gene>
<proteinExistence type="predicted"/>
<dbReference type="RefSeq" id="WP_054465864.1">
    <property type="nucleotide sequence ID" value="NZ_CP159837.1"/>
</dbReference>
<dbReference type="InterPro" id="IPR016132">
    <property type="entry name" value="Phyto_chromo_attachment"/>
</dbReference>
<feature type="domain" description="Phytochrome chromophore attachment site" evidence="1">
    <location>
        <begin position="40"/>
        <end position="94"/>
    </location>
</feature>
<protein>
    <recommendedName>
        <fullName evidence="1">Phytochrome chromophore attachment site domain-containing protein</fullName>
    </recommendedName>
</protein>
<accession>A0AAU8JIF1</accession>
<dbReference type="SUPFAM" id="SSF55781">
    <property type="entry name" value="GAF domain-like"/>
    <property type="match status" value="1"/>
</dbReference>
<evidence type="ECO:0000313" key="2">
    <source>
        <dbReference type="EMBL" id="XCM38302.1"/>
    </source>
</evidence>
<name>A0AAU8JIF1_9CYAN</name>
<dbReference type="AlphaFoldDB" id="A0AAU8JIF1"/>
<sequence length="94" mass="10924">MISRAIESRDRALAEQSLREIADRERAIAKIIQKMRQTLDFQTIFSVTTEELRAILHCDRFAIYHFNPDWSGEFASESVSPGWMRLLPPNQDNS</sequence>